<dbReference type="Proteomes" id="UP000799750">
    <property type="component" value="Unassembled WGS sequence"/>
</dbReference>
<sequence>MTTPKETRSPKFAAINPRCKTPVLIDENGTRIMPSVDDKEKHRTTLQRFHESENLHNVFEDIELLFLPKWDQSPNRERILEACKRTLEELTFWESYLERSVFVAGTSSRLDLERERFGALKKYFELVKEMDCAKEALPVKYETVGRNLFLKIYEIEEKV</sequence>
<protein>
    <submittedName>
        <fullName evidence="1">Uncharacterized protein</fullName>
    </submittedName>
</protein>
<organism evidence="1 2">
    <name type="scientific">Lophium mytilinum</name>
    <dbReference type="NCBI Taxonomy" id="390894"/>
    <lineage>
        <taxon>Eukaryota</taxon>
        <taxon>Fungi</taxon>
        <taxon>Dikarya</taxon>
        <taxon>Ascomycota</taxon>
        <taxon>Pezizomycotina</taxon>
        <taxon>Dothideomycetes</taxon>
        <taxon>Pleosporomycetidae</taxon>
        <taxon>Mytilinidiales</taxon>
        <taxon>Mytilinidiaceae</taxon>
        <taxon>Lophium</taxon>
    </lineage>
</organism>
<proteinExistence type="predicted"/>
<accession>A0A6A6RCZ4</accession>
<keyword evidence="2" id="KW-1185">Reference proteome</keyword>
<dbReference type="OrthoDB" id="422574at2759"/>
<evidence type="ECO:0000313" key="2">
    <source>
        <dbReference type="Proteomes" id="UP000799750"/>
    </source>
</evidence>
<dbReference type="InterPro" id="IPR036282">
    <property type="entry name" value="Glutathione-S-Trfase_C_sf"/>
</dbReference>
<evidence type="ECO:0000313" key="1">
    <source>
        <dbReference type="EMBL" id="KAF2502748.1"/>
    </source>
</evidence>
<dbReference type="AlphaFoldDB" id="A0A6A6RCZ4"/>
<dbReference type="Gene3D" id="1.20.1050.10">
    <property type="match status" value="1"/>
</dbReference>
<dbReference type="SUPFAM" id="SSF47616">
    <property type="entry name" value="GST C-terminal domain-like"/>
    <property type="match status" value="1"/>
</dbReference>
<gene>
    <name evidence="1" type="ORF">BU16DRAFT_612361</name>
</gene>
<dbReference type="EMBL" id="MU004181">
    <property type="protein sequence ID" value="KAF2502748.1"/>
    <property type="molecule type" value="Genomic_DNA"/>
</dbReference>
<name>A0A6A6RCZ4_9PEZI</name>
<reference evidence="1" key="1">
    <citation type="journal article" date="2020" name="Stud. Mycol.">
        <title>101 Dothideomycetes genomes: a test case for predicting lifestyles and emergence of pathogens.</title>
        <authorList>
            <person name="Haridas S."/>
            <person name="Albert R."/>
            <person name="Binder M."/>
            <person name="Bloem J."/>
            <person name="Labutti K."/>
            <person name="Salamov A."/>
            <person name="Andreopoulos B."/>
            <person name="Baker S."/>
            <person name="Barry K."/>
            <person name="Bills G."/>
            <person name="Bluhm B."/>
            <person name="Cannon C."/>
            <person name="Castanera R."/>
            <person name="Culley D."/>
            <person name="Daum C."/>
            <person name="Ezra D."/>
            <person name="Gonzalez J."/>
            <person name="Henrissat B."/>
            <person name="Kuo A."/>
            <person name="Liang C."/>
            <person name="Lipzen A."/>
            <person name="Lutzoni F."/>
            <person name="Magnuson J."/>
            <person name="Mondo S."/>
            <person name="Nolan M."/>
            <person name="Ohm R."/>
            <person name="Pangilinan J."/>
            <person name="Park H.-J."/>
            <person name="Ramirez L."/>
            <person name="Alfaro M."/>
            <person name="Sun H."/>
            <person name="Tritt A."/>
            <person name="Yoshinaga Y."/>
            <person name="Zwiers L.-H."/>
            <person name="Turgeon B."/>
            <person name="Goodwin S."/>
            <person name="Spatafora J."/>
            <person name="Crous P."/>
            <person name="Grigoriev I."/>
        </authorList>
    </citation>
    <scope>NUCLEOTIDE SEQUENCE</scope>
    <source>
        <strain evidence="1">CBS 269.34</strain>
    </source>
</reference>